<dbReference type="PRINTS" id="PR00368">
    <property type="entry name" value="FADPNR"/>
</dbReference>
<dbReference type="SUPFAM" id="SSF51905">
    <property type="entry name" value="FAD/NAD(P)-binding domain"/>
    <property type="match status" value="1"/>
</dbReference>
<evidence type="ECO:0000256" key="7">
    <source>
        <dbReference type="ARBA" id="ARBA00023157"/>
    </source>
</evidence>
<dbReference type="NCBIfam" id="TIGR01350">
    <property type="entry name" value="lipoamide_DH"/>
    <property type="match status" value="1"/>
</dbReference>
<reference evidence="11" key="1">
    <citation type="submission" date="2018-05" db="EMBL/GenBank/DDBJ databases">
        <authorList>
            <person name="Lanie J.A."/>
            <person name="Ng W.-L."/>
            <person name="Kazmierczak K.M."/>
            <person name="Andrzejewski T.M."/>
            <person name="Davidsen T.M."/>
            <person name="Wayne K.J."/>
            <person name="Tettelin H."/>
            <person name="Glass J.I."/>
            <person name="Rusch D."/>
            <person name="Podicherti R."/>
            <person name="Tsui H.-C.T."/>
            <person name="Winkler M.E."/>
        </authorList>
    </citation>
    <scope>NUCLEOTIDE SEQUENCE</scope>
</reference>
<keyword evidence="3" id="KW-0285">Flavoprotein</keyword>
<dbReference type="FunFam" id="3.30.390.30:FF:000001">
    <property type="entry name" value="Dihydrolipoyl dehydrogenase"/>
    <property type="match status" value="1"/>
</dbReference>
<evidence type="ECO:0000256" key="1">
    <source>
        <dbReference type="ARBA" id="ARBA00001974"/>
    </source>
</evidence>
<evidence type="ECO:0000256" key="8">
    <source>
        <dbReference type="ARBA" id="ARBA00023284"/>
    </source>
</evidence>
<keyword evidence="8" id="KW-0676">Redox-active center</keyword>
<dbReference type="GO" id="GO:0006103">
    <property type="term" value="P:2-oxoglutarate metabolic process"/>
    <property type="evidence" value="ECO:0007669"/>
    <property type="project" value="TreeGrafter"/>
</dbReference>
<name>A0A381SG69_9ZZZZ</name>
<dbReference type="AlphaFoldDB" id="A0A381SG69"/>
<proteinExistence type="inferred from homology"/>
<dbReference type="GO" id="GO:0005737">
    <property type="term" value="C:cytoplasm"/>
    <property type="evidence" value="ECO:0007669"/>
    <property type="project" value="UniProtKB-ARBA"/>
</dbReference>
<dbReference type="EMBL" id="UINC01002991">
    <property type="protein sequence ID" value="SVA02301.1"/>
    <property type="molecule type" value="Genomic_DNA"/>
</dbReference>
<evidence type="ECO:0008006" key="12">
    <source>
        <dbReference type="Google" id="ProtNLM"/>
    </source>
</evidence>
<dbReference type="GO" id="GO:0004148">
    <property type="term" value="F:dihydrolipoyl dehydrogenase (NADH) activity"/>
    <property type="evidence" value="ECO:0007669"/>
    <property type="project" value="InterPro"/>
</dbReference>
<sequence>MSNEYDVAIIGSGPGGYVCAIRAAQLGLKVVCIDKRGKHGGTCLNIGCIPSKALLHASELYSDAKNISSMGIKSEKVSLNLSEMMEYKNEGIDGNVKGIEFLFKKNDITGIFAEARIISSNELLLTSLEGSEEKITASNIVIATGSVSTSIPGVEIDGKKILSSTETLSLNEVPSRLAVIGGGYIGLELGSVWSRLGSEVTVIEYLDRIAPGIDVEVSLQFQKILQKQGLKFILNSEVLSISSNSGDLDILMKDHKSGEEDSLQSDIALVSAGRKPYVDGLFSEDPIINIKENGFIDIDKHFRTSVEGIWAIGDVVEGPMLAHKAEEEGIAVAELIAGKPGHVNYNIIPSVIYTNPEVASVGMSEEQLQSDSVDYKVGKFPFLANGRAKVNKTTEGFVKVLSSSETDRILGVHIIGEQAGTMIGEAAVAMEFEATSEDLARICHAHPTLSEAIKEAALSVEDRAIHI</sequence>
<evidence type="ECO:0000256" key="6">
    <source>
        <dbReference type="ARBA" id="ARBA00023027"/>
    </source>
</evidence>
<dbReference type="InterPro" id="IPR001100">
    <property type="entry name" value="Pyr_nuc-diS_OxRdtase"/>
</dbReference>
<dbReference type="PRINTS" id="PR00411">
    <property type="entry name" value="PNDRDTASEI"/>
</dbReference>
<gene>
    <name evidence="11" type="ORF">METZ01_LOCUS55155</name>
</gene>
<dbReference type="PANTHER" id="PTHR22912">
    <property type="entry name" value="DISULFIDE OXIDOREDUCTASE"/>
    <property type="match status" value="1"/>
</dbReference>
<dbReference type="SUPFAM" id="SSF55424">
    <property type="entry name" value="FAD/NAD-linked reductases, dimerisation (C-terminal) domain"/>
    <property type="match status" value="1"/>
</dbReference>
<dbReference type="InterPro" id="IPR004099">
    <property type="entry name" value="Pyr_nucl-diS_OxRdtase_dimer"/>
</dbReference>
<dbReference type="PANTHER" id="PTHR22912:SF151">
    <property type="entry name" value="DIHYDROLIPOYL DEHYDROGENASE, MITOCHONDRIAL"/>
    <property type="match status" value="1"/>
</dbReference>
<evidence type="ECO:0000313" key="11">
    <source>
        <dbReference type="EMBL" id="SVA02301.1"/>
    </source>
</evidence>
<evidence type="ECO:0000259" key="9">
    <source>
        <dbReference type="Pfam" id="PF02852"/>
    </source>
</evidence>
<protein>
    <recommendedName>
        <fullName evidence="12">Dihydrolipoyl dehydrogenase</fullName>
    </recommendedName>
</protein>
<evidence type="ECO:0000256" key="5">
    <source>
        <dbReference type="ARBA" id="ARBA00023002"/>
    </source>
</evidence>
<keyword evidence="6" id="KW-0520">NAD</keyword>
<feature type="domain" description="Pyridine nucleotide-disulphide oxidoreductase dimerisation" evidence="9">
    <location>
        <begin position="348"/>
        <end position="457"/>
    </location>
</feature>
<dbReference type="InterPro" id="IPR016156">
    <property type="entry name" value="FAD/NAD-linked_Rdtase_dimer_sf"/>
</dbReference>
<organism evidence="11">
    <name type="scientific">marine metagenome</name>
    <dbReference type="NCBI Taxonomy" id="408172"/>
    <lineage>
        <taxon>unclassified sequences</taxon>
        <taxon>metagenomes</taxon>
        <taxon>ecological metagenomes</taxon>
    </lineage>
</organism>
<dbReference type="GO" id="GO:0050660">
    <property type="term" value="F:flavin adenine dinucleotide binding"/>
    <property type="evidence" value="ECO:0007669"/>
    <property type="project" value="InterPro"/>
</dbReference>
<feature type="domain" description="FAD/NAD(P)-binding" evidence="10">
    <location>
        <begin position="5"/>
        <end position="329"/>
    </location>
</feature>
<comment type="cofactor">
    <cofactor evidence="1">
        <name>FAD</name>
        <dbReference type="ChEBI" id="CHEBI:57692"/>
    </cofactor>
</comment>
<keyword evidence="5" id="KW-0560">Oxidoreductase</keyword>
<dbReference type="Gene3D" id="3.30.390.30">
    <property type="match status" value="1"/>
</dbReference>
<evidence type="ECO:0000256" key="4">
    <source>
        <dbReference type="ARBA" id="ARBA00022827"/>
    </source>
</evidence>
<dbReference type="PROSITE" id="PS00076">
    <property type="entry name" value="PYRIDINE_REDOX_1"/>
    <property type="match status" value="1"/>
</dbReference>
<evidence type="ECO:0000256" key="3">
    <source>
        <dbReference type="ARBA" id="ARBA00022630"/>
    </source>
</evidence>
<keyword evidence="4" id="KW-0274">FAD</keyword>
<dbReference type="PIRSF" id="PIRSF000350">
    <property type="entry name" value="Mercury_reductase_MerA"/>
    <property type="match status" value="1"/>
</dbReference>
<dbReference type="InterPro" id="IPR023753">
    <property type="entry name" value="FAD/NAD-binding_dom"/>
</dbReference>
<dbReference type="Pfam" id="PF07992">
    <property type="entry name" value="Pyr_redox_2"/>
    <property type="match status" value="1"/>
</dbReference>
<dbReference type="InterPro" id="IPR036188">
    <property type="entry name" value="FAD/NAD-bd_sf"/>
</dbReference>
<dbReference type="Pfam" id="PF02852">
    <property type="entry name" value="Pyr_redox_dim"/>
    <property type="match status" value="1"/>
</dbReference>
<dbReference type="InterPro" id="IPR012999">
    <property type="entry name" value="Pyr_OxRdtase_I_AS"/>
</dbReference>
<dbReference type="Gene3D" id="3.50.50.60">
    <property type="entry name" value="FAD/NAD(P)-binding domain"/>
    <property type="match status" value="2"/>
</dbReference>
<dbReference type="InterPro" id="IPR006258">
    <property type="entry name" value="Lipoamide_DH"/>
</dbReference>
<comment type="similarity">
    <text evidence="2">Belongs to the class-I pyridine nucleotide-disulfide oxidoreductase family.</text>
</comment>
<accession>A0A381SG69</accession>
<evidence type="ECO:0000256" key="2">
    <source>
        <dbReference type="ARBA" id="ARBA00007532"/>
    </source>
</evidence>
<evidence type="ECO:0000259" key="10">
    <source>
        <dbReference type="Pfam" id="PF07992"/>
    </source>
</evidence>
<keyword evidence="7" id="KW-1015">Disulfide bond</keyword>
<dbReference type="InterPro" id="IPR050151">
    <property type="entry name" value="Class-I_Pyr_Nuc-Dis_Oxidored"/>
</dbReference>